<dbReference type="NCBIfam" id="TIGR00976">
    <property type="entry name" value="CocE_NonD"/>
    <property type="match status" value="1"/>
</dbReference>
<dbReference type="InterPro" id="IPR005674">
    <property type="entry name" value="CocE/Ser_esterase"/>
</dbReference>
<dbReference type="InterPro" id="IPR013736">
    <property type="entry name" value="Xaa-Pro_dipept_C"/>
</dbReference>
<comment type="caution">
    <text evidence="3">The sequence shown here is derived from an EMBL/GenBank/DDBJ whole genome shotgun (WGS) entry which is preliminary data.</text>
</comment>
<dbReference type="InterPro" id="IPR008979">
    <property type="entry name" value="Galactose-bd-like_sf"/>
</dbReference>
<evidence type="ECO:0000313" key="3">
    <source>
        <dbReference type="EMBL" id="CAK9254263.1"/>
    </source>
</evidence>
<evidence type="ECO:0000259" key="2">
    <source>
        <dbReference type="SMART" id="SM00939"/>
    </source>
</evidence>
<feature type="domain" description="Xaa-Pro dipeptidyl-peptidase C-terminal" evidence="2">
    <location>
        <begin position="157"/>
        <end position="285"/>
    </location>
</feature>
<dbReference type="Pfam" id="PF02129">
    <property type="entry name" value="Peptidase_S15"/>
    <property type="match status" value="1"/>
</dbReference>
<accession>A0ABP0VKA7</accession>
<keyword evidence="1" id="KW-0378">Hydrolase</keyword>
<name>A0ABP0VKA7_9BRYO</name>
<protein>
    <recommendedName>
        <fullName evidence="2">Xaa-Pro dipeptidyl-peptidase C-terminal domain-containing protein</fullName>
    </recommendedName>
</protein>
<dbReference type="Gene3D" id="3.40.50.1820">
    <property type="entry name" value="alpha/beta hydrolase"/>
    <property type="match status" value="1"/>
</dbReference>
<sequence>MDPIFGSNDGHEIEYFTAHGYACVIVDVRGTGASLGDRKMEFSPEEVADGNEIVNWIAAQKWSDGNIGTTGVSYLGTTAEMLLRAQHMAQIATSGTAIYRIGGWYDGALTRGLLDASLNTPNTVKVLVGPWDHGPADNVSPFALSKKVNFNIHAEMLRFFDYYLKGIDNGIENEPKYTYFTVRDRSLQARHSNYADRREEDKKLLSFTSEAINEPMQITGHPVLRLNLSADADDATVFCYLEDVGPDSSVTYITEGMIRPIDRKVTAMYNTICHTLSIHTRKRIR</sequence>
<gene>
    <name evidence="3" type="ORF">CSSPJE1EN1_LOCUS29641</name>
</gene>
<reference evidence="3" key="1">
    <citation type="submission" date="2024-02" db="EMBL/GenBank/DDBJ databases">
        <authorList>
            <consortium name="ELIXIR-Norway"/>
            <consortium name="Elixir Norway"/>
        </authorList>
    </citation>
    <scope>NUCLEOTIDE SEQUENCE</scope>
</reference>
<dbReference type="InterPro" id="IPR029058">
    <property type="entry name" value="AB_hydrolase_fold"/>
</dbReference>
<dbReference type="Proteomes" id="UP001497444">
    <property type="component" value="Unassembled WGS sequence"/>
</dbReference>
<dbReference type="Pfam" id="PF08530">
    <property type="entry name" value="PepX_C"/>
    <property type="match status" value="1"/>
</dbReference>
<dbReference type="EMBL" id="CAXAQS010001004">
    <property type="protein sequence ID" value="CAK9254263.1"/>
    <property type="molecule type" value="Genomic_DNA"/>
</dbReference>
<dbReference type="InterPro" id="IPR000383">
    <property type="entry name" value="Xaa-Pro-like_dom"/>
</dbReference>
<evidence type="ECO:0000313" key="4">
    <source>
        <dbReference type="Proteomes" id="UP001497444"/>
    </source>
</evidence>
<dbReference type="SMART" id="SM00939">
    <property type="entry name" value="PepX_C"/>
    <property type="match status" value="1"/>
</dbReference>
<organism evidence="3 4">
    <name type="scientific">Sphagnum jensenii</name>
    <dbReference type="NCBI Taxonomy" id="128206"/>
    <lineage>
        <taxon>Eukaryota</taxon>
        <taxon>Viridiplantae</taxon>
        <taxon>Streptophyta</taxon>
        <taxon>Embryophyta</taxon>
        <taxon>Bryophyta</taxon>
        <taxon>Sphagnophytina</taxon>
        <taxon>Sphagnopsida</taxon>
        <taxon>Sphagnales</taxon>
        <taxon>Sphagnaceae</taxon>
        <taxon>Sphagnum</taxon>
    </lineage>
</organism>
<dbReference type="SUPFAM" id="SSF53474">
    <property type="entry name" value="alpha/beta-Hydrolases"/>
    <property type="match status" value="1"/>
</dbReference>
<proteinExistence type="predicted"/>
<evidence type="ECO:0000256" key="1">
    <source>
        <dbReference type="ARBA" id="ARBA00022801"/>
    </source>
</evidence>
<dbReference type="SUPFAM" id="SSF49785">
    <property type="entry name" value="Galactose-binding domain-like"/>
    <property type="match status" value="1"/>
</dbReference>
<keyword evidence="4" id="KW-1185">Reference proteome</keyword>